<dbReference type="EMBL" id="KN410708">
    <property type="protein sequence ID" value="KHG18484.1"/>
    <property type="molecule type" value="Genomic_DNA"/>
</dbReference>
<reference evidence="2" key="1">
    <citation type="submission" date="2014-09" db="EMBL/GenBank/DDBJ databases">
        <authorList>
            <person name="Mudge J."/>
            <person name="Ramaraj T."/>
            <person name="Lindquist I.E."/>
            <person name="Bharti A.K."/>
            <person name="Sundararajan A."/>
            <person name="Cameron C.T."/>
            <person name="Woodward J.E."/>
            <person name="May G.D."/>
            <person name="Brubaker C."/>
            <person name="Broadhvest J."/>
            <person name="Wilkins T.A."/>
        </authorList>
    </citation>
    <scope>NUCLEOTIDE SEQUENCE</scope>
    <source>
        <strain evidence="2">cv. AKA8401</strain>
    </source>
</reference>
<organism evidence="1 2">
    <name type="scientific">Gossypium arboreum</name>
    <name type="common">Tree cotton</name>
    <name type="synonym">Gossypium nanking</name>
    <dbReference type="NCBI Taxonomy" id="29729"/>
    <lineage>
        <taxon>Eukaryota</taxon>
        <taxon>Viridiplantae</taxon>
        <taxon>Streptophyta</taxon>
        <taxon>Embryophyta</taxon>
        <taxon>Tracheophyta</taxon>
        <taxon>Spermatophyta</taxon>
        <taxon>Magnoliopsida</taxon>
        <taxon>eudicotyledons</taxon>
        <taxon>Gunneridae</taxon>
        <taxon>Pentapetalae</taxon>
        <taxon>rosids</taxon>
        <taxon>malvids</taxon>
        <taxon>Malvales</taxon>
        <taxon>Malvaceae</taxon>
        <taxon>Malvoideae</taxon>
        <taxon>Gossypium</taxon>
    </lineage>
</organism>
<dbReference type="AlphaFoldDB" id="A0A0B0P2W7"/>
<evidence type="ECO:0000313" key="2">
    <source>
        <dbReference type="Proteomes" id="UP000032142"/>
    </source>
</evidence>
<protein>
    <submittedName>
        <fullName evidence="1">Uncharacterized protein</fullName>
    </submittedName>
</protein>
<proteinExistence type="predicted"/>
<evidence type="ECO:0000313" key="1">
    <source>
        <dbReference type="EMBL" id="KHG18484.1"/>
    </source>
</evidence>
<gene>
    <name evidence="1" type="ORF">F383_25986</name>
</gene>
<keyword evidence="2" id="KW-1185">Reference proteome</keyword>
<dbReference type="Proteomes" id="UP000032142">
    <property type="component" value="Unassembled WGS sequence"/>
</dbReference>
<accession>A0A0B0P2W7</accession>
<name>A0A0B0P2W7_GOSAR</name>
<sequence length="68" mass="8064">MKVSVRLVSDMASASYPMFGVIEYPVVFQMVQREIYGIYQNERTYDHLCRQSSSWTIALRRRSQSHYP</sequence>